<gene>
    <name evidence="2" type="ORF">PC110_g5940</name>
</gene>
<sequence>MSERQRCFYGNKKAPFLVFKTGVSHHQHIQDDNVSMRHGFGISLWKDIFPLQIDHDCQIYANPSAWWNAEISLNFLRHHFGHRDNMDDEILLLWGDVSGHWTQDVMDNAASINVVLLKVPTRYTYACQPADVAWNHPFKTRLCRRWVERLRARIANHHAQERIHAAKARESTNKIADIASKEIQAVAREKIAKLQAENESAAFELVAPKRQEITAWIAESWTELSATTIVSGFERLSCLGILAVLVSLKSKKTLKLSVLCSTDLLTLVLRTRQFTQATNLLAVAVLTTSNLYT</sequence>
<dbReference type="VEuPathDB" id="FungiDB:PC110_g5940"/>
<proteinExistence type="predicted"/>
<organism evidence="2 3">
    <name type="scientific">Phytophthora cactorum</name>
    <dbReference type="NCBI Taxonomy" id="29920"/>
    <lineage>
        <taxon>Eukaryota</taxon>
        <taxon>Sar</taxon>
        <taxon>Stramenopiles</taxon>
        <taxon>Oomycota</taxon>
        <taxon>Peronosporomycetes</taxon>
        <taxon>Peronosporales</taxon>
        <taxon>Peronosporaceae</taxon>
        <taxon>Phytophthora</taxon>
    </lineage>
</organism>
<protein>
    <recommendedName>
        <fullName evidence="1">DDE-1 domain-containing protein</fullName>
    </recommendedName>
</protein>
<keyword evidence="3" id="KW-1185">Reference proteome</keyword>
<evidence type="ECO:0000313" key="2">
    <source>
        <dbReference type="EMBL" id="RAW37792.1"/>
    </source>
</evidence>
<dbReference type="GO" id="GO:0003676">
    <property type="term" value="F:nucleic acid binding"/>
    <property type="evidence" value="ECO:0007669"/>
    <property type="project" value="InterPro"/>
</dbReference>
<dbReference type="AlphaFoldDB" id="A0A329SQD3"/>
<accession>A0A329SQD3</accession>
<dbReference type="EMBL" id="MJFZ01000103">
    <property type="protein sequence ID" value="RAW37792.1"/>
    <property type="molecule type" value="Genomic_DNA"/>
</dbReference>
<dbReference type="Proteomes" id="UP000251314">
    <property type="component" value="Unassembled WGS sequence"/>
</dbReference>
<name>A0A329SQD3_9STRA</name>
<dbReference type="OrthoDB" id="96086at2759"/>
<dbReference type="InterPro" id="IPR004875">
    <property type="entry name" value="DDE_SF_endonuclease_dom"/>
</dbReference>
<comment type="caution">
    <text evidence="2">The sequence shown here is derived from an EMBL/GenBank/DDBJ whole genome shotgun (WGS) entry which is preliminary data.</text>
</comment>
<dbReference type="Pfam" id="PF03184">
    <property type="entry name" value="DDE_1"/>
    <property type="match status" value="1"/>
</dbReference>
<reference evidence="2 3" key="1">
    <citation type="submission" date="2018-01" db="EMBL/GenBank/DDBJ databases">
        <title>Draft genome of the strawberry crown rot pathogen Phytophthora cactorum.</title>
        <authorList>
            <person name="Armitage A.D."/>
            <person name="Lysoe E."/>
            <person name="Nellist C.F."/>
            <person name="Harrison R.J."/>
            <person name="Brurberg M.B."/>
        </authorList>
    </citation>
    <scope>NUCLEOTIDE SEQUENCE [LARGE SCALE GENOMIC DNA]</scope>
    <source>
        <strain evidence="2 3">10300</strain>
    </source>
</reference>
<feature type="domain" description="DDE-1" evidence="1">
    <location>
        <begin position="54"/>
        <end position="233"/>
    </location>
</feature>
<evidence type="ECO:0000313" key="3">
    <source>
        <dbReference type="Proteomes" id="UP000251314"/>
    </source>
</evidence>
<evidence type="ECO:0000259" key="1">
    <source>
        <dbReference type="Pfam" id="PF03184"/>
    </source>
</evidence>